<dbReference type="InterPro" id="IPR057203">
    <property type="entry name" value="DUF7881"/>
</dbReference>
<dbReference type="Pfam" id="PF25324">
    <property type="entry name" value="DUF7881"/>
    <property type="match status" value="1"/>
</dbReference>
<feature type="domain" description="HNH nuclease" evidence="1">
    <location>
        <begin position="103"/>
        <end position="163"/>
    </location>
</feature>
<dbReference type="STRING" id="1336337.A0A3N4J0M5"/>
<dbReference type="AlphaFoldDB" id="A0A3N4J0M5"/>
<evidence type="ECO:0000259" key="2">
    <source>
        <dbReference type="Pfam" id="PF25324"/>
    </source>
</evidence>
<dbReference type="EMBL" id="ML120489">
    <property type="protein sequence ID" value="RPA91706.1"/>
    <property type="molecule type" value="Genomic_DNA"/>
</dbReference>
<keyword evidence="4" id="KW-1185">Reference proteome</keyword>
<organism evidence="3 4">
    <name type="scientific">Choiromyces venosus 120613-1</name>
    <dbReference type="NCBI Taxonomy" id="1336337"/>
    <lineage>
        <taxon>Eukaryota</taxon>
        <taxon>Fungi</taxon>
        <taxon>Dikarya</taxon>
        <taxon>Ascomycota</taxon>
        <taxon>Pezizomycotina</taxon>
        <taxon>Pezizomycetes</taxon>
        <taxon>Pezizales</taxon>
        <taxon>Tuberaceae</taxon>
        <taxon>Choiromyces</taxon>
    </lineage>
</organism>
<protein>
    <submittedName>
        <fullName evidence="3">Uncharacterized protein</fullName>
    </submittedName>
</protein>
<dbReference type="OrthoDB" id="2142759at2759"/>
<dbReference type="InterPro" id="IPR003615">
    <property type="entry name" value="HNH_nuc"/>
</dbReference>
<dbReference type="Proteomes" id="UP000276215">
    <property type="component" value="Unassembled WGS sequence"/>
</dbReference>
<sequence length="247" mass="27515">MFSHKVMLNHKLSGVHCGTPVLEYDARDPGKILGGLVLTKGTTNTNSYSMMETIQNGDHPFRPGKYFTITASSLTVNDEPWLVRTVSVSIGTSATMFHRWFVITGESAVDAKSGSWWGFEAAHTFPLACEEHWNYHDYGSINSVQNAILLQACVQILFDNYAVIVWFRPNCKDIAGRHLDEQLLGGPSRAVDQLLHAHEYEGVVEPAFEFDFLPGSDMMGEIMSSPKADGRVEFELFGRLARPSEVN</sequence>
<feature type="domain" description="DUF7881" evidence="2">
    <location>
        <begin position="24"/>
        <end position="53"/>
    </location>
</feature>
<gene>
    <name evidence="3" type="ORF">L873DRAFT_1838618</name>
</gene>
<dbReference type="Pfam" id="PF13391">
    <property type="entry name" value="HNH_2"/>
    <property type="match status" value="1"/>
</dbReference>
<name>A0A3N4J0M5_9PEZI</name>
<proteinExistence type="predicted"/>
<reference evidence="3 4" key="1">
    <citation type="journal article" date="2018" name="Nat. Ecol. Evol.">
        <title>Pezizomycetes genomes reveal the molecular basis of ectomycorrhizal truffle lifestyle.</title>
        <authorList>
            <person name="Murat C."/>
            <person name="Payen T."/>
            <person name="Noel B."/>
            <person name="Kuo A."/>
            <person name="Morin E."/>
            <person name="Chen J."/>
            <person name="Kohler A."/>
            <person name="Krizsan K."/>
            <person name="Balestrini R."/>
            <person name="Da Silva C."/>
            <person name="Montanini B."/>
            <person name="Hainaut M."/>
            <person name="Levati E."/>
            <person name="Barry K.W."/>
            <person name="Belfiori B."/>
            <person name="Cichocki N."/>
            <person name="Clum A."/>
            <person name="Dockter R.B."/>
            <person name="Fauchery L."/>
            <person name="Guy J."/>
            <person name="Iotti M."/>
            <person name="Le Tacon F."/>
            <person name="Lindquist E.A."/>
            <person name="Lipzen A."/>
            <person name="Malagnac F."/>
            <person name="Mello A."/>
            <person name="Molinier V."/>
            <person name="Miyauchi S."/>
            <person name="Poulain J."/>
            <person name="Riccioni C."/>
            <person name="Rubini A."/>
            <person name="Sitrit Y."/>
            <person name="Splivallo R."/>
            <person name="Traeger S."/>
            <person name="Wang M."/>
            <person name="Zifcakova L."/>
            <person name="Wipf D."/>
            <person name="Zambonelli A."/>
            <person name="Paolocci F."/>
            <person name="Nowrousian M."/>
            <person name="Ottonello S."/>
            <person name="Baldrian P."/>
            <person name="Spatafora J.W."/>
            <person name="Henrissat B."/>
            <person name="Nagy L.G."/>
            <person name="Aury J.M."/>
            <person name="Wincker P."/>
            <person name="Grigoriev I.V."/>
            <person name="Bonfante P."/>
            <person name="Martin F.M."/>
        </authorList>
    </citation>
    <scope>NUCLEOTIDE SEQUENCE [LARGE SCALE GENOMIC DNA]</scope>
    <source>
        <strain evidence="3 4">120613-1</strain>
    </source>
</reference>
<evidence type="ECO:0000259" key="1">
    <source>
        <dbReference type="Pfam" id="PF13391"/>
    </source>
</evidence>
<evidence type="ECO:0000313" key="4">
    <source>
        <dbReference type="Proteomes" id="UP000276215"/>
    </source>
</evidence>
<accession>A0A3N4J0M5</accession>
<evidence type="ECO:0000313" key="3">
    <source>
        <dbReference type="EMBL" id="RPA91706.1"/>
    </source>
</evidence>